<proteinExistence type="predicted"/>
<organism evidence="1 2">
    <name type="scientific">Caballeronia sordidicola</name>
    <name type="common">Burkholderia sordidicola</name>
    <dbReference type="NCBI Taxonomy" id="196367"/>
    <lineage>
        <taxon>Bacteria</taxon>
        <taxon>Pseudomonadati</taxon>
        <taxon>Pseudomonadota</taxon>
        <taxon>Betaproteobacteria</taxon>
        <taxon>Burkholderiales</taxon>
        <taxon>Burkholderiaceae</taxon>
        <taxon>Caballeronia</taxon>
    </lineage>
</organism>
<dbReference type="AlphaFoldDB" id="A0A226WUP0"/>
<sequence>MVRQATGSHWIFTTRMHEARCVCMRHSRLLTMSGGPVGTAARYC</sequence>
<comment type="caution">
    <text evidence="1">The sequence shown here is derived from an EMBL/GenBank/DDBJ whole genome shotgun (WGS) entry which is preliminary data.</text>
</comment>
<gene>
    <name evidence="1" type="ORF">BSU04_29380</name>
</gene>
<reference evidence="2" key="1">
    <citation type="submission" date="2017-01" db="EMBL/GenBank/DDBJ databases">
        <title>Genome Analysis of Deinococcus marmoris KOPRI26562.</title>
        <authorList>
            <person name="Kim J.H."/>
            <person name="Oh H.-M."/>
        </authorList>
    </citation>
    <scope>NUCLEOTIDE SEQUENCE [LARGE SCALE GENOMIC DNA]</scope>
    <source>
        <strain evidence="2">PAMC 26633</strain>
    </source>
</reference>
<dbReference type="Proteomes" id="UP000214720">
    <property type="component" value="Unassembled WGS sequence"/>
</dbReference>
<evidence type="ECO:0000313" key="1">
    <source>
        <dbReference type="EMBL" id="OXC74916.1"/>
    </source>
</evidence>
<name>A0A226WUP0_CABSO</name>
<protein>
    <submittedName>
        <fullName evidence="1">Uncharacterized protein</fullName>
    </submittedName>
</protein>
<evidence type="ECO:0000313" key="2">
    <source>
        <dbReference type="Proteomes" id="UP000214720"/>
    </source>
</evidence>
<accession>A0A226WUP0</accession>
<dbReference type="EMBL" id="MTHB01000198">
    <property type="protein sequence ID" value="OXC74916.1"/>
    <property type="molecule type" value="Genomic_DNA"/>
</dbReference>